<dbReference type="InterPro" id="IPR012336">
    <property type="entry name" value="Thioredoxin-like_fold"/>
</dbReference>
<dbReference type="Pfam" id="PF13192">
    <property type="entry name" value="Thioredoxin_3"/>
    <property type="match status" value="1"/>
</dbReference>
<evidence type="ECO:0000256" key="1">
    <source>
        <dbReference type="PIRSR" id="PIRSR037031-50"/>
    </source>
</evidence>
<keyword evidence="2" id="KW-1015">Disulfide bond</keyword>
<feature type="active site" description="Nucleophile" evidence="1">
    <location>
        <position position="13"/>
    </location>
</feature>
<proteinExistence type="predicted"/>
<dbReference type="PANTHER" id="PTHR36450">
    <property type="entry name" value="THIOREDOXIN"/>
    <property type="match status" value="1"/>
</dbReference>
<feature type="active site" description="Nucleophile" evidence="1">
    <location>
        <position position="10"/>
    </location>
</feature>
<gene>
    <name evidence="4" type="ORF">ENV54_11960</name>
</gene>
<name>A0A7C4AT52_9BACT</name>
<organism evidence="4">
    <name type="scientific">Desulfomonile tiedjei</name>
    <dbReference type="NCBI Taxonomy" id="2358"/>
    <lineage>
        <taxon>Bacteria</taxon>
        <taxon>Pseudomonadati</taxon>
        <taxon>Thermodesulfobacteriota</taxon>
        <taxon>Desulfomonilia</taxon>
        <taxon>Desulfomonilales</taxon>
        <taxon>Desulfomonilaceae</taxon>
        <taxon>Desulfomonile</taxon>
    </lineage>
</organism>
<evidence type="ECO:0000256" key="2">
    <source>
        <dbReference type="PIRSR" id="PIRSR037031-51"/>
    </source>
</evidence>
<evidence type="ECO:0000313" key="4">
    <source>
        <dbReference type="EMBL" id="HGH61998.1"/>
    </source>
</evidence>
<protein>
    <submittedName>
        <fullName evidence="4">Thioredoxin family protein</fullName>
    </submittedName>
</protein>
<feature type="disulfide bond" description="Redox-active" evidence="2">
    <location>
        <begin position="10"/>
        <end position="13"/>
    </location>
</feature>
<evidence type="ECO:0000259" key="3">
    <source>
        <dbReference type="Pfam" id="PF13192"/>
    </source>
</evidence>
<dbReference type="PANTHER" id="PTHR36450:SF1">
    <property type="entry name" value="THIOREDOXIN"/>
    <property type="match status" value="1"/>
</dbReference>
<sequence length="77" mass="8424">MKIEILGVGCAKCNKLYELVKDVVKKEGADAEVVKVEDINVFGNYGVFMTPALVIDGEVKIAGKVPKESEVAQWIKK</sequence>
<comment type="caution">
    <text evidence="4">The sequence shown here is derived from an EMBL/GenBank/DDBJ whole genome shotgun (WGS) entry which is preliminary data.</text>
</comment>
<feature type="domain" description="Thioredoxin-like fold" evidence="3">
    <location>
        <begin position="1"/>
        <end position="76"/>
    </location>
</feature>
<dbReference type="EMBL" id="DTGT01000391">
    <property type="protein sequence ID" value="HGH61998.1"/>
    <property type="molecule type" value="Genomic_DNA"/>
</dbReference>
<keyword evidence="2" id="KW-0676">Redox-active center</keyword>
<reference evidence="4" key="1">
    <citation type="journal article" date="2020" name="mSystems">
        <title>Genome- and Community-Level Interaction Insights into Carbon Utilization and Element Cycling Functions of Hydrothermarchaeota in Hydrothermal Sediment.</title>
        <authorList>
            <person name="Zhou Z."/>
            <person name="Liu Y."/>
            <person name="Xu W."/>
            <person name="Pan J."/>
            <person name="Luo Z.H."/>
            <person name="Li M."/>
        </authorList>
    </citation>
    <scope>NUCLEOTIDE SEQUENCE [LARGE SCALE GENOMIC DNA]</scope>
    <source>
        <strain evidence="4">SpSt-769</strain>
    </source>
</reference>
<dbReference type="SUPFAM" id="SSF52833">
    <property type="entry name" value="Thioredoxin-like"/>
    <property type="match status" value="1"/>
</dbReference>
<accession>A0A7C4AT52</accession>
<dbReference type="PIRSF" id="PIRSF037031">
    <property type="entry name" value="Redox_disulphide_2"/>
    <property type="match status" value="1"/>
</dbReference>
<dbReference type="Gene3D" id="3.40.30.10">
    <property type="entry name" value="Glutaredoxin"/>
    <property type="match status" value="1"/>
</dbReference>
<dbReference type="NCBIfam" id="TIGR00412">
    <property type="entry name" value="redox_disulf_2"/>
    <property type="match status" value="1"/>
</dbReference>
<dbReference type="InterPro" id="IPR005243">
    <property type="entry name" value="THIRX-like_proc"/>
</dbReference>
<dbReference type="AlphaFoldDB" id="A0A7C4AT52"/>
<dbReference type="InterPro" id="IPR036249">
    <property type="entry name" value="Thioredoxin-like_sf"/>
</dbReference>